<evidence type="ECO:0000259" key="2">
    <source>
        <dbReference type="Pfam" id="PF07714"/>
    </source>
</evidence>
<dbReference type="GO" id="GO:0004672">
    <property type="term" value="F:protein kinase activity"/>
    <property type="evidence" value="ECO:0007669"/>
    <property type="project" value="InterPro"/>
</dbReference>
<protein>
    <submittedName>
        <fullName evidence="5">Pkinase_Tyr domain-containing protein</fullName>
    </submittedName>
</protein>
<organism evidence="5">
    <name type="scientific">Anisakis simplex</name>
    <name type="common">Herring worm</name>
    <dbReference type="NCBI Taxonomy" id="6269"/>
    <lineage>
        <taxon>Eukaryota</taxon>
        <taxon>Metazoa</taxon>
        <taxon>Ecdysozoa</taxon>
        <taxon>Nematoda</taxon>
        <taxon>Chromadorea</taxon>
        <taxon>Rhabditida</taxon>
        <taxon>Spirurina</taxon>
        <taxon>Ascaridomorpha</taxon>
        <taxon>Ascaridoidea</taxon>
        <taxon>Anisakidae</taxon>
        <taxon>Anisakis</taxon>
        <taxon>Anisakis simplex complex</taxon>
    </lineage>
</organism>
<evidence type="ECO:0000256" key="1">
    <source>
        <dbReference type="SAM" id="Phobius"/>
    </source>
</evidence>
<dbReference type="OrthoDB" id="4062651at2759"/>
<accession>A0A0M3JH26</accession>
<dbReference type="Pfam" id="PF07714">
    <property type="entry name" value="PK_Tyr_Ser-Thr"/>
    <property type="match status" value="1"/>
</dbReference>
<sequence length="96" mass="11045">MNVLLKVAVKCVSSEKLLANPSNFLQEAAIMHKMRHECVVRLFGVVLDTKTVMLVRFAMYTLMIIHLSLTYYPKKFSPISLTILICFSQSLKYDFL</sequence>
<gene>
    <name evidence="3" type="ORF">ASIM_LOCUS6708</name>
</gene>
<keyword evidence="1" id="KW-1133">Transmembrane helix</keyword>
<keyword evidence="1" id="KW-0812">Transmembrane</keyword>
<dbReference type="WBParaSite" id="ASIM_0000693601-mRNA-1">
    <property type="protein sequence ID" value="ASIM_0000693601-mRNA-1"/>
    <property type="gene ID" value="ASIM_0000693601"/>
</dbReference>
<evidence type="ECO:0000313" key="4">
    <source>
        <dbReference type="Proteomes" id="UP000267096"/>
    </source>
</evidence>
<name>A0A0M3JH26_ANISI</name>
<dbReference type="InterPro" id="IPR011009">
    <property type="entry name" value="Kinase-like_dom_sf"/>
</dbReference>
<dbReference type="EMBL" id="UYRR01015002">
    <property type="protein sequence ID" value="VDK27607.1"/>
    <property type="molecule type" value="Genomic_DNA"/>
</dbReference>
<dbReference type="SUPFAM" id="SSF56112">
    <property type="entry name" value="Protein kinase-like (PK-like)"/>
    <property type="match status" value="1"/>
</dbReference>
<proteinExistence type="predicted"/>
<dbReference type="InterPro" id="IPR001245">
    <property type="entry name" value="Ser-Thr/Tyr_kinase_cat_dom"/>
</dbReference>
<feature type="domain" description="Serine-threonine/tyrosine-protein kinase catalytic" evidence="2">
    <location>
        <begin position="5"/>
        <end position="56"/>
    </location>
</feature>
<dbReference type="Gene3D" id="3.30.200.20">
    <property type="entry name" value="Phosphorylase Kinase, domain 1"/>
    <property type="match status" value="1"/>
</dbReference>
<evidence type="ECO:0000313" key="5">
    <source>
        <dbReference type="WBParaSite" id="ASIM_0000693601-mRNA-1"/>
    </source>
</evidence>
<evidence type="ECO:0000313" key="3">
    <source>
        <dbReference type="EMBL" id="VDK27607.1"/>
    </source>
</evidence>
<dbReference type="Proteomes" id="UP000267096">
    <property type="component" value="Unassembled WGS sequence"/>
</dbReference>
<feature type="transmembrane region" description="Helical" evidence="1">
    <location>
        <begin position="53"/>
        <end position="72"/>
    </location>
</feature>
<reference evidence="5" key="1">
    <citation type="submission" date="2017-02" db="UniProtKB">
        <authorList>
            <consortium name="WormBaseParasite"/>
        </authorList>
    </citation>
    <scope>IDENTIFICATION</scope>
</reference>
<dbReference type="AlphaFoldDB" id="A0A0M3JH26"/>
<reference evidence="3 4" key="2">
    <citation type="submission" date="2018-11" db="EMBL/GenBank/DDBJ databases">
        <authorList>
            <consortium name="Pathogen Informatics"/>
        </authorList>
    </citation>
    <scope>NUCLEOTIDE SEQUENCE [LARGE SCALE GENOMIC DNA]</scope>
</reference>
<keyword evidence="1" id="KW-0472">Membrane</keyword>
<keyword evidence="4" id="KW-1185">Reference proteome</keyword>